<dbReference type="PANTHER" id="PTHR36435:SF1">
    <property type="entry name" value="CAAX AMINO TERMINAL PROTEASE FAMILY PROTEIN"/>
    <property type="match status" value="1"/>
</dbReference>
<reference evidence="3" key="1">
    <citation type="submission" date="2016-05" db="EMBL/GenBank/DDBJ databases">
        <authorList>
            <person name="Lavstsen T."/>
            <person name="Jespersen J.S."/>
        </authorList>
    </citation>
    <scope>NUCLEOTIDE SEQUENCE [LARGE SCALE GENOMIC DNA]</scope>
    <source>
        <strain evidence="3">B7-9</strain>
    </source>
</reference>
<organism evidence="3 4">
    <name type="scientific">Candidatus Chloroploca asiatica</name>
    <dbReference type="NCBI Taxonomy" id="1506545"/>
    <lineage>
        <taxon>Bacteria</taxon>
        <taxon>Bacillati</taxon>
        <taxon>Chloroflexota</taxon>
        <taxon>Chloroflexia</taxon>
        <taxon>Chloroflexales</taxon>
        <taxon>Chloroflexineae</taxon>
        <taxon>Oscillochloridaceae</taxon>
        <taxon>Candidatus Chloroploca</taxon>
    </lineage>
</organism>
<dbReference type="OrthoDB" id="9782250at2"/>
<keyword evidence="1" id="KW-1133">Transmembrane helix</keyword>
<feature type="transmembrane region" description="Helical" evidence="1">
    <location>
        <begin position="27"/>
        <end position="48"/>
    </location>
</feature>
<dbReference type="InterPro" id="IPR052710">
    <property type="entry name" value="CAAX_protease"/>
</dbReference>
<feature type="transmembrane region" description="Helical" evidence="1">
    <location>
        <begin position="60"/>
        <end position="83"/>
    </location>
</feature>
<dbReference type="GO" id="GO:0004175">
    <property type="term" value="F:endopeptidase activity"/>
    <property type="evidence" value="ECO:0007669"/>
    <property type="project" value="UniProtKB-ARBA"/>
</dbReference>
<comment type="caution">
    <text evidence="3">The sequence shown here is derived from an EMBL/GenBank/DDBJ whole genome shotgun (WGS) entry which is preliminary data.</text>
</comment>
<protein>
    <recommendedName>
        <fullName evidence="2">CAAX prenyl protease 2/Lysostaphin resistance protein A-like domain-containing protein</fullName>
    </recommendedName>
</protein>
<keyword evidence="1" id="KW-0472">Membrane</keyword>
<feature type="domain" description="CAAX prenyl protease 2/Lysostaphin resistance protein A-like" evidence="2">
    <location>
        <begin position="149"/>
        <end position="236"/>
    </location>
</feature>
<proteinExistence type="predicted"/>
<evidence type="ECO:0000259" key="2">
    <source>
        <dbReference type="Pfam" id="PF02517"/>
    </source>
</evidence>
<dbReference type="Pfam" id="PF02517">
    <property type="entry name" value="Rce1-like"/>
    <property type="match status" value="1"/>
</dbReference>
<evidence type="ECO:0000256" key="1">
    <source>
        <dbReference type="SAM" id="Phobius"/>
    </source>
</evidence>
<feature type="transmembrane region" description="Helical" evidence="1">
    <location>
        <begin position="141"/>
        <end position="163"/>
    </location>
</feature>
<dbReference type="InterPro" id="IPR003675">
    <property type="entry name" value="Rce1/LyrA-like_dom"/>
</dbReference>
<gene>
    <name evidence="3" type="ORF">A9Q02_08305</name>
</gene>
<dbReference type="PANTHER" id="PTHR36435">
    <property type="entry name" value="SLR1288 PROTEIN"/>
    <property type="match status" value="1"/>
</dbReference>
<keyword evidence="4" id="KW-1185">Reference proteome</keyword>
<dbReference type="GO" id="GO:0080120">
    <property type="term" value="P:CAAX-box protein maturation"/>
    <property type="evidence" value="ECO:0007669"/>
    <property type="project" value="UniProtKB-ARBA"/>
</dbReference>
<dbReference type="Proteomes" id="UP000220922">
    <property type="component" value="Unassembled WGS sequence"/>
</dbReference>
<evidence type="ECO:0000313" key="3">
    <source>
        <dbReference type="EMBL" id="PDW00859.1"/>
    </source>
</evidence>
<accession>A0A2H3LDY5</accession>
<feature type="transmembrane region" description="Helical" evidence="1">
    <location>
        <begin position="103"/>
        <end position="129"/>
    </location>
</feature>
<dbReference type="EMBL" id="LYXE01000024">
    <property type="protein sequence ID" value="PDW00859.1"/>
    <property type="molecule type" value="Genomic_DNA"/>
</dbReference>
<evidence type="ECO:0000313" key="4">
    <source>
        <dbReference type="Proteomes" id="UP000220922"/>
    </source>
</evidence>
<name>A0A2H3LDY5_9CHLR</name>
<feature type="transmembrane region" description="Helical" evidence="1">
    <location>
        <begin position="183"/>
        <end position="216"/>
    </location>
</feature>
<dbReference type="AlphaFoldDB" id="A0A2H3LDY5"/>
<keyword evidence="1" id="KW-0812">Transmembrane</keyword>
<feature type="transmembrane region" description="Helical" evidence="1">
    <location>
        <begin position="228"/>
        <end position="247"/>
    </location>
</feature>
<sequence length="249" mass="26867">MYMEESITSPESPQPTPTPPAWGWRSVGLAAMMSIGALIVLSLMVQILTSGLGLEVGTGIVSPVLYLVMVGFYLSLIGGVYLFAARHAGWEALGVRSASRRDYLLVIPFYLAALFLLILINSLIVFLIGDFENPQIEAISGGRALTSAELVMLLLLVAGLVPFAEELFFRGMIYPLMRYRTSLITAIALNAAAFTVVHVIPVIFPALFVLGLLLAYLRERSGSIWPSVLLHMMQNGLAILAINAALAGT</sequence>